<accession>A0ABS4AIR1</accession>
<gene>
    <name evidence="10" type="ORF">J8J14_16670</name>
</gene>
<dbReference type="InterPro" id="IPR011545">
    <property type="entry name" value="DEAD/DEAH_box_helicase_dom"/>
</dbReference>
<dbReference type="GO" id="GO:0004386">
    <property type="term" value="F:helicase activity"/>
    <property type="evidence" value="ECO:0007669"/>
    <property type="project" value="UniProtKB-KW"/>
</dbReference>
<evidence type="ECO:0000313" key="11">
    <source>
        <dbReference type="Proteomes" id="UP000681594"/>
    </source>
</evidence>
<organism evidence="10 11">
    <name type="scientific">Pararoseomonas baculiformis</name>
    <dbReference type="NCBI Taxonomy" id="2820812"/>
    <lineage>
        <taxon>Bacteria</taxon>
        <taxon>Pseudomonadati</taxon>
        <taxon>Pseudomonadota</taxon>
        <taxon>Alphaproteobacteria</taxon>
        <taxon>Acetobacterales</taxon>
        <taxon>Acetobacteraceae</taxon>
        <taxon>Pararoseomonas</taxon>
    </lineage>
</organism>
<evidence type="ECO:0000256" key="2">
    <source>
        <dbReference type="ARBA" id="ARBA00022801"/>
    </source>
</evidence>
<dbReference type="CDD" id="cd12252">
    <property type="entry name" value="RRM_DbpA"/>
    <property type="match status" value="1"/>
</dbReference>
<dbReference type="InterPro" id="IPR012677">
    <property type="entry name" value="Nucleotide-bd_a/b_plait_sf"/>
</dbReference>
<dbReference type="InterPro" id="IPR014001">
    <property type="entry name" value="Helicase_ATP-bd"/>
</dbReference>
<keyword evidence="4 6" id="KW-0067">ATP-binding</keyword>
<dbReference type="Pfam" id="PF00271">
    <property type="entry name" value="Helicase_C"/>
    <property type="match status" value="1"/>
</dbReference>
<dbReference type="EMBL" id="JAGIZB010000016">
    <property type="protein sequence ID" value="MBP0446410.1"/>
    <property type="molecule type" value="Genomic_DNA"/>
</dbReference>
<evidence type="ECO:0000256" key="7">
    <source>
        <dbReference type="SAM" id="MobiDB-lite"/>
    </source>
</evidence>
<dbReference type="InterPro" id="IPR027417">
    <property type="entry name" value="P-loop_NTPase"/>
</dbReference>
<dbReference type="Gene3D" id="3.30.70.330">
    <property type="match status" value="1"/>
</dbReference>
<evidence type="ECO:0000259" key="8">
    <source>
        <dbReference type="PROSITE" id="PS51192"/>
    </source>
</evidence>
<comment type="similarity">
    <text evidence="5 6">Belongs to the DEAD box helicase family.</text>
</comment>
<keyword evidence="3 6" id="KW-0347">Helicase</keyword>
<feature type="compositionally biased region" description="Basic and acidic residues" evidence="7">
    <location>
        <begin position="458"/>
        <end position="477"/>
    </location>
</feature>
<dbReference type="PANTHER" id="PTHR47959:SF1">
    <property type="entry name" value="ATP-DEPENDENT RNA HELICASE DBPA"/>
    <property type="match status" value="1"/>
</dbReference>
<dbReference type="RefSeq" id="WP_209380667.1">
    <property type="nucleotide sequence ID" value="NZ_JAGIZB010000016.1"/>
</dbReference>
<dbReference type="CDD" id="cd00268">
    <property type="entry name" value="DEADc"/>
    <property type="match status" value="1"/>
</dbReference>
<dbReference type="Gene3D" id="3.40.50.300">
    <property type="entry name" value="P-loop containing nucleotide triphosphate hydrolases"/>
    <property type="match status" value="2"/>
</dbReference>
<feature type="domain" description="Helicase ATP-binding" evidence="8">
    <location>
        <begin position="30"/>
        <end position="206"/>
    </location>
</feature>
<dbReference type="InterPro" id="IPR001650">
    <property type="entry name" value="Helicase_C-like"/>
</dbReference>
<reference evidence="10 11" key="1">
    <citation type="submission" date="2021-03" db="EMBL/GenBank/DDBJ databases">
        <authorList>
            <person name="So Y."/>
        </authorList>
    </citation>
    <scope>NUCLEOTIDE SEQUENCE [LARGE SCALE GENOMIC DNA]</scope>
    <source>
        <strain evidence="10 11">SSH11</strain>
    </source>
</reference>
<evidence type="ECO:0000256" key="4">
    <source>
        <dbReference type="ARBA" id="ARBA00022840"/>
    </source>
</evidence>
<dbReference type="InterPro" id="IPR050079">
    <property type="entry name" value="DEAD_box_RNA_helicase"/>
</dbReference>
<dbReference type="PROSITE" id="PS51194">
    <property type="entry name" value="HELICASE_CTER"/>
    <property type="match status" value="1"/>
</dbReference>
<dbReference type="InterPro" id="IPR044742">
    <property type="entry name" value="DEAD/DEAH_RhlB"/>
</dbReference>
<feature type="domain" description="Helicase C-terminal" evidence="9">
    <location>
        <begin position="229"/>
        <end position="379"/>
    </location>
</feature>
<comment type="caution">
    <text evidence="10">The sequence shown here is derived from an EMBL/GenBank/DDBJ whole genome shotgun (WGS) entry which is preliminary data.</text>
</comment>
<name>A0ABS4AIR1_9PROT</name>
<evidence type="ECO:0000313" key="10">
    <source>
        <dbReference type="EMBL" id="MBP0446410.1"/>
    </source>
</evidence>
<dbReference type="PANTHER" id="PTHR47959">
    <property type="entry name" value="ATP-DEPENDENT RNA HELICASE RHLE-RELATED"/>
    <property type="match status" value="1"/>
</dbReference>
<dbReference type="CDD" id="cd18787">
    <property type="entry name" value="SF2_C_DEAD"/>
    <property type="match status" value="1"/>
</dbReference>
<dbReference type="SMART" id="SM00490">
    <property type="entry name" value="HELICc"/>
    <property type="match status" value="1"/>
</dbReference>
<evidence type="ECO:0000256" key="6">
    <source>
        <dbReference type="RuleBase" id="RU000492"/>
    </source>
</evidence>
<evidence type="ECO:0000256" key="5">
    <source>
        <dbReference type="ARBA" id="ARBA00038437"/>
    </source>
</evidence>
<dbReference type="Pfam" id="PF00270">
    <property type="entry name" value="DEAD"/>
    <property type="match status" value="1"/>
</dbReference>
<dbReference type="InterPro" id="IPR005580">
    <property type="entry name" value="DbpA/CsdA_RNA-bd_dom"/>
</dbReference>
<evidence type="ECO:0000259" key="9">
    <source>
        <dbReference type="PROSITE" id="PS51194"/>
    </source>
</evidence>
<sequence>MPFETLPAPLRDALATRGYANPTPVQSAVLAEGTAGRDLLVSARTGSGKTVAYGLAMAGDLLGDAARLPSAGAPLALIVAPTRELALQVKTELTWLYGPAGGRIASCVGGMDPVAERRALSAGAHIAVGTPGRVRDHIERGNLKTDAIRAVVLDEADEMLDLGFREELEAILGALPAERRTLLFSATVPRPIAQMAKQFQRDALRIEATSGDEPHGDIAYRAALVAPGDIERAVVNALRLEDAPISMVFCATRAAVARLHGNLAERGFTAVALSGELSQAERTRALQSLRDGHARICVATDVAARGIDLPELDLVIHAELPRDPETLLHRSGRTGRAGRKGVSLLIVPPARRRMAERLLQAARVEASWGPAPSAEQVRAKDAERIAARATELLGEEAAEEDMAIARTLTGITGDPAGWSNAEDGVSPTGINPLALAAALVKLIRAPFPAPEELAPMQDRGRRPGFEGAGDDRSRDRGAGAPPPASEGVWFRVSVGREGQADPRWMLPFLCKRGDVSRAEIGRIRIQGRETQVEIAPYAAAHFATNARRPGGEEAHIRIEPMQPISRGAPRRHRA</sequence>
<keyword evidence="1 6" id="KW-0547">Nucleotide-binding</keyword>
<dbReference type="SUPFAM" id="SSF52540">
    <property type="entry name" value="P-loop containing nucleoside triphosphate hydrolases"/>
    <property type="match status" value="1"/>
</dbReference>
<keyword evidence="2 6" id="KW-0378">Hydrolase</keyword>
<protein>
    <submittedName>
        <fullName evidence="10">DEAD/DEAH box helicase</fullName>
    </submittedName>
</protein>
<dbReference type="PROSITE" id="PS00039">
    <property type="entry name" value="DEAD_ATP_HELICASE"/>
    <property type="match status" value="1"/>
</dbReference>
<dbReference type="Pfam" id="PF03880">
    <property type="entry name" value="DbpA"/>
    <property type="match status" value="1"/>
</dbReference>
<feature type="region of interest" description="Disordered" evidence="7">
    <location>
        <begin position="451"/>
        <end position="486"/>
    </location>
</feature>
<dbReference type="Proteomes" id="UP000681594">
    <property type="component" value="Unassembled WGS sequence"/>
</dbReference>
<dbReference type="SMART" id="SM00487">
    <property type="entry name" value="DEXDc"/>
    <property type="match status" value="1"/>
</dbReference>
<evidence type="ECO:0000256" key="1">
    <source>
        <dbReference type="ARBA" id="ARBA00022741"/>
    </source>
</evidence>
<keyword evidence="11" id="KW-1185">Reference proteome</keyword>
<evidence type="ECO:0000256" key="3">
    <source>
        <dbReference type="ARBA" id="ARBA00022806"/>
    </source>
</evidence>
<proteinExistence type="inferred from homology"/>
<dbReference type="InterPro" id="IPR000629">
    <property type="entry name" value="RNA-helicase_DEAD-box_CS"/>
</dbReference>
<dbReference type="PROSITE" id="PS51192">
    <property type="entry name" value="HELICASE_ATP_BIND_1"/>
    <property type="match status" value="1"/>
</dbReference>